<dbReference type="AlphaFoldDB" id="A0A562SG00"/>
<name>A0A562SG00_9BACT</name>
<evidence type="ECO:0000256" key="1">
    <source>
        <dbReference type="ARBA" id="ARBA00023284"/>
    </source>
</evidence>
<dbReference type="InterPro" id="IPR017937">
    <property type="entry name" value="Thioredoxin_CS"/>
</dbReference>
<keyword evidence="2" id="KW-0732">Signal</keyword>
<feature type="signal peptide" evidence="2">
    <location>
        <begin position="1"/>
        <end position="18"/>
    </location>
</feature>
<dbReference type="SUPFAM" id="SSF52833">
    <property type="entry name" value="Thioredoxin-like"/>
    <property type="match status" value="1"/>
</dbReference>
<accession>A0A562SG00</accession>
<evidence type="ECO:0000256" key="2">
    <source>
        <dbReference type="SAM" id="SignalP"/>
    </source>
</evidence>
<feature type="chain" id="PRO_5022177576" evidence="2">
    <location>
        <begin position="19"/>
        <end position="177"/>
    </location>
</feature>
<gene>
    <name evidence="3" type="ORF">IQ13_2948</name>
</gene>
<dbReference type="RefSeq" id="WP_144887114.1">
    <property type="nucleotide sequence ID" value="NZ_VLLE01000005.1"/>
</dbReference>
<reference evidence="3 4" key="1">
    <citation type="journal article" date="2015" name="Stand. Genomic Sci.">
        <title>Genomic Encyclopedia of Bacterial and Archaeal Type Strains, Phase III: the genomes of soil and plant-associated and newly described type strains.</title>
        <authorList>
            <person name="Whitman W.B."/>
            <person name="Woyke T."/>
            <person name="Klenk H.P."/>
            <person name="Zhou Y."/>
            <person name="Lilburn T.G."/>
            <person name="Beck B.J."/>
            <person name="De Vos P."/>
            <person name="Vandamme P."/>
            <person name="Eisen J.A."/>
            <person name="Garrity G."/>
            <person name="Hugenholtz P."/>
            <person name="Kyrpides N.C."/>
        </authorList>
    </citation>
    <scope>NUCLEOTIDE SEQUENCE [LARGE SCALE GENOMIC DNA]</scope>
    <source>
        <strain evidence="3 4">CGMCC 1.7271</strain>
    </source>
</reference>
<evidence type="ECO:0000313" key="3">
    <source>
        <dbReference type="EMBL" id="TWI80275.1"/>
    </source>
</evidence>
<sequence length="177" mass="19945">MKYILPLLLLIFCNNTFAQSAETILKEASVKAKAENKKIIVLFHASWCGWCKKMDISMNDPVCKKYFDDNFITVHLTVDESEGKKHLETPGADLIKKKYKGETAGLPFWLILNAKQELLADSYMRKPGVSKDEAGENIGCPASEEEVATFITILQQTTKLKAEELAIIAERFKKNKS</sequence>
<comment type="caution">
    <text evidence="3">The sequence shown here is derived from an EMBL/GenBank/DDBJ whole genome shotgun (WGS) entry which is preliminary data.</text>
</comment>
<evidence type="ECO:0000313" key="4">
    <source>
        <dbReference type="Proteomes" id="UP000316167"/>
    </source>
</evidence>
<dbReference type="Proteomes" id="UP000316167">
    <property type="component" value="Unassembled WGS sequence"/>
</dbReference>
<dbReference type="OrthoDB" id="120730at2"/>
<dbReference type="InterPro" id="IPR036249">
    <property type="entry name" value="Thioredoxin-like_sf"/>
</dbReference>
<dbReference type="Gene3D" id="3.40.30.10">
    <property type="entry name" value="Glutaredoxin"/>
    <property type="match status" value="1"/>
</dbReference>
<protein>
    <submittedName>
        <fullName evidence="3">Thioredoxin-like protein</fullName>
    </submittedName>
</protein>
<proteinExistence type="predicted"/>
<dbReference type="PROSITE" id="PS00194">
    <property type="entry name" value="THIOREDOXIN_1"/>
    <property type="match status" value="1"/>
</dbReference>
<dbReference type="Pfam" id="PF13899">
    <property type="entry name" value="Thioredoxin_7"/>
    <property type="match status" value="1"/>
</dbReference>
<organism evidence="3 4">
    <name type="scientific">Lacibacter cauensis</name>
    <dbReference type="NCBI Taxonomy" id="510947"/>
    <lineage>
        <taxon>Bacteria</taxon>
        <taxon>Pseudomonadati</taxon>
        <taxon>Bacteroidota</taxon>
        <taxon>Chitinophagia</taxon>
        <taxon>Chitinophagales</taxon>
        <taxon>Chitinophagaceae</taxon>
        <taxon>Lacibacter</taxon>
    </lineage>
</organism>
<dbReference type="EMBL" id="VLLE01000005">
    <property type="protein sequence ID" value="TWI80275.1"/>
    <property type="molecule type" value="Genomic_DNA"/>
</dbReference>
<keyword evidence="1" id="KW-0676">Redox-active center</keyword>
<keyword evidence="4" id="KW-1185">Reference proteome</keyword>